<dbReference type="AlphaFoldDB" id="A0A2T3A8K1"/>
<proteinExistence type="predicted"/>
<feature type="region of interest" description="Disordered" evidence="1">
    <location>
        <begin position="336"/>
        <end position="364"/>
    </location>
</feature>
<dbReference type="Proteomes" id="UP000241462">
    <property type="component" value="Unassembled WGS sequence"/>
</dbReference>
<dbReference type="STRING" id="2025994.A0A2T3A8K1"/>
<feature type="compositionally biased region" description="Low complexity" evidence="1">
    <location>
        <begin position="192"/>
        <end position="203"/>
    </location>
</feature>
<evidence type="ECO:0000313" key="2">
    <source>
        <dbReference type="EMBL" id="PSR85770.1"/>
    </source>
</evidence>
<feature type="compositionally biased region" description="Polar residues" evidence="1">
    <location>
        <begin position="127"/>
        <end position="137"/>
    </location>
</feature>
<dbReference type="EMBL" id="KZ678437">
    <property type="protein sequence ID" value="PSR85770.1"/>
    <property type="molecule type" value="Genomic_DNA"/>
</dbReference>
<dbReference type="InParanoid" id="A0A2T3A8K1"/>
<keyword evidence="3" id="KW-1185">Reference proteome</keyword>
<evidence type="ECO:0008006" key="4">
    <source>
        <dbReference type="Google" id="ProtNLM"/>
    </source>
</evidence>
<evidence type="ECO:0000313" key="3">
    <source>
        <dbReference type="Proteomes" id="UP000241462"/>
    </source>
</evidence>
<feature type="compositionally biased region" description="Basic and acidic residues" evidence="1">
    <location>
        <begin position="249"/>
        <end position="263"/>
    </location>
</feature>
<feature type="region of interest" description="Disordered" evidence="1">
    <location>
        <begin position="117"/>
        <end position="151"/>
    </location>
</feature>
<name>A0A2T3A8K1_9PEZI</name>
<evidence type="ECO:0000256" key="1">
    <source>
        <dbReference type="SAM" id="MobiDB-lite"/>
    </source>
</evidence>
<dbReference type="OrthoDB" id="425602at2759"/>
<reference evidence="2 3" key="1">
    <citation type="journal article" date="2018" name="Mycol. Prog.">
        <title>Coniella lustricola, a new species from submerged detritus.</title>
        <authorList>
            <person name="Raudabaugh D.B."/>
            <person name="Iturriaga T."/>
            <person name="Carver A."/>
            <person name="Mondo S."/>
            <person name="Pangilinan J."/>
            <person name="Lipzen A."/>
            <person name="He G."/>
            <person name="Amirebrahimi M."/>
            <person name="Grigoriev I.V."/>
            <person name="Miller A.N."/>
        </authorList>
    </citation>
    <scope>NUCLEOTIDE SEQUENCE [LARGE SCALE GENOMIC DNA]</scope>
    <source>
        <strain evidence="2 3">B22-T-1</strain>
    </source>
</reference>
<feature type="region of interest" description="Disordered" evidence="1">
    <location>
        <begin position="240"/>
        <end position="277"/>
    </location>
</feature>
<accession>A0A2T3A8K1</accession>
<feature type="region of interest" description="Disordered" evidence="1">
    <location>
        <begin position="186"/>
        <end position="205"/>
    </location>
</feature>
<gene>
    <name evidence="2" type="ORF">BD289DRAFT_249490</name>
</gene>
<protein>
    <recommendedName>
        <fullName evidence="4">Thymidylate kinase</fullName>
    </recommendedName>
</protein>
<sequence>MAAVIRQPFAPLDGSRLQSLASTKNVQSSIPASSPSKRKVTDLLNLTDFENVDPTLFFSSKRAKSRCDGSVKDSLKPAVYRLTKSSSAPTVCGNNKEALSNHTPLKASAARPRTILQPKSPAKKLQRSQSKLISTPLSAPAGRSPTRGNKRIGLLNRNRVGRVDPPLFNLSTAPFSLTAAVKSTRPSYAARSSLSVKSGSSLSDNVYASSSMKPSWFFDIHEDTPEQEMTNLLQHSTCLLDISSDEETGERSRRQKGEARGKENIPPADDMSQTSARRPAAITSVTAGGMDLEKPRVALGDLNVEEFYAKGVDSSDVVIVPGDDEDGIVLEGEQAPEPSVAKASSPLAGKSTVVESEDKPEAEAPTVALCQPIEGTGESFELWESSSAKEEEE</sequence>
<organism evidence="2 3">
    <name type="scientific">Coniella lustricola</name>
    <dbReference type="NCBI Taxonomy" id="2025994"/>
    <lineage>
        <taxon>Eukaryota</taxon>
        <taxon>Fungi</taxon>
        <taxon>Dikarya</taxon>
        <taxon>Ascomycota</taxon>
        <taxon>Pezizomycotina</taxon>
        <taxon>Sordariomycetes</taxon>
        <taxon>Sordariomycetidae</taxon>
        <taxon>Diaporthales</taxon>
        <taxon>Schizoparmaceae</taxon>
        <taxon>Coniella</taxon>
    </lineage>
</organism>